<keyword evidence="4" id="KW-0808">Transferase</keyword>
<dbReference type="InterPro" id="IPR001245">
    <property type="entry name" value="Ser-Thr/Tyr_kinase_cat_dom"/>
</dbReference>
<dbReference type="STRING" id="4155.A0A022RZW2"/>
<feature type="non-terminal residue" evidence="11">
    <location>
        <position position="321"/>
    </location>
</feature>
<evidence type="ECO:0000313" key="12">
    <source>
        <dbReference type="Proteomes" id="UP000030748"/>
    </source>
</evidence>
<keyword evidence="5" id="KW-0547">Nucleotide-binding</keyword>
<dbReference type="SMART" id="SM00220">
    <property type="entry name" value="S_TKc"/>
    <property type="match status" value="1"/>
</dbReference>
<dbReference type="AlphaFoldDB" id="A0A022RZW2"/>
<dbReference type="InterPro" id="IPR011009">
    <property type="entry name" value="Kinase-like_dom_sf"/>
</dbReference>
<gene>
    <name evidence="11" type="ORF">MIMGU_mgv11b022554mg</name>
</gene>
<proteinExistence type="predicted"/>
<evidence type="ECO:0000256" key="2">
    <source>
        <dbReference type="ARBA" id="ARBA00012513"/>
    </source>
</evidence>
<evidence type="ECO:0000256" key="4">
    <source>
        <dbReference type="ARBA" id="ARBA00022679"/>
    </source>
</evidence>
<keyword evidence="3" id="KW-0723">Serine/threonine-protein kinase</keyword>
<organism evidence="11 12">
    <name type="scientific">Erythranthe guttata</name>
    <name type="common">Yellow monkey flower</name>
    <name type="synonym">Mimulus guttatus</name>
    <dbReference type="NCBI Taxonomy" id="4155"/>
    <lineage>
        <taxon>Eukaryota</taxon>
        <taxon>Viridiplantae</taxon>
        <taxon>Streptophyta</taxon>
        <taxon>Embryophyta</taxon>
        <taxon>Tracheophyta</taxon>
        <taxon>Spermatophyta</taxon>
        <taxon>Magnoliopsida</taxon>
        <taxon>eudicotyledons</taxon>
        <taxon>Gunneridae</taxon>
        <taxon>Pentapetalae</taxon>
        <taxon>asterids</taxon>
        <taxon>lamiids</taxon>
        <taxon>Lamiales</taxon>
        <taxon>Phrymaceae</taxon>
        <taxon>Erythranthe</taxon>
    </lineage>
</organism>
<dbReference type="eggNOG" id="KOG1187">
    <property type="taxonomic scope" value="Eukaryota"/>
</dbReference>
<evidence type="ECO:0000256" key="9">
    <source>
        <dbReference type="ARBA" id="ARBA00048679"/>
    </source>
</evidence>
<comment type="subcellular location">
    <subcellularLocation>
        <location evidence="1">Membrane</location>
        <topology evidence="1">Single-pass type I membrane protein</topology>
    </subcellularLocation>
</comment>
<dbReference type="EC" id="2.7.11.1" evidence="2"/>
<dbReference type="PANTHER" id="PTHR48006:SF102">
    <property type="entry name" value="LEUCINE-RICH REPEAT-CONTAINING PROTEIN DDB_G0281931-RELATED"/>
    <property type="match status" value="1"/>
</dbReference>
<evidence type="ECO:0000256" key="3">
    <source>
        <dbReference type="ARBA" id="ARBA00022527"/>
    </source>
</evidence>
<evidence type="ECO:0000259" key="10">
    <source>
        <dbReference type="PROSITE" id="PS50011"/>
    </source>
</evidence>
<dbReference type="InterPro" id="IPR051824">
    <property type="entry name" value="LRR_Rcpt-Like_S/T_Kinase"/>
</dbReference>
<keyword evidence="6" id="KW-0418">Kinase</keyword>
<dbReference type="EMBL" id="KI630195">
    <property type="protein sequence ID" value="EYU45233.1"/>
    <property type="molecule type" value="Genomic_DNA"/>
</dbReference>
<evidence type="ECO:0000313" key="11">
    <source>
        <dbReference type="EMBL" id="EYU45233.1"/>
    </source>
</evidence>
<evidence type="ECO:0000256" key="6">
    <source>
        <dbReference type="ARBA" id="ARBA00022777"/>
    </source>
</evidence>
<dbReference type="Pfam" id="PF07714">
    <property type="entry name" value="PK_Tyr_Ser-Thr"/>
    <property type="match status" value="1"/>
</dbReference>
<feature type="domain" description="Protein kinase" evidence="10">
    <location>
        <begin position="128"/>
        <end position="321"/>
    </location>
</feature>
<comment type="catalytic activity">
    <reaction evidence="8">
        <text>L-threonyl-[protein] + ATP = O-phospho-L-threonyl-[protein] + ADP + H(+)</text>
        <dbReference type="Rhea" id="RHEA:46608"/>
        <dbReference type="Rhea" id="RHEA-COMP:11060"/>
        <dbReference type="Rhea" id="RHEA-COMP:11605"/>
        <dbReference type="ChEBI" id="CHEBI:15378"/>
        <dbReference type="ChEBI" id="CHEBI:30013"/>
        <dbReference type="ChEBI" id="CHEBI:30616"/>
        <dbReference type="ChEBI" id="CHEBI:61977"/>
        <dbReference type="ChEBI" id="CHEBI:456216"/>
        <dbReference type="EC" id="2.7.11.1"/>
    </reaction>
</comment>
<dbReference type="GO" id="GO:0004675">
    <property type="term" value="F:transmembrane receptor protein serine/threonine kinase activity"/>
    <property type="evidence" value="ECO:0000318"/>
    <property type="project" value="GO_Central"/>
</dbReference>
<dbReference type="SUPFAM" id="SSF56112">
    <property type="entry name" value="Protein kinase-like (PK-like)"/>
    <property type="match status" value="1"/>
</dbReference>
<keyword evidence="7" id="KW-0067">ATP-binding</keyword>
<evidence type="ECO:0000256" key="5">
    <source>
        <dbReference type="ARBA" id="ARBA00022741"/>
    </source>
</evidence>
<name>A0A022RZW2_ERYGU</name>
<sequence>MYSSRDNWERLVTAVVRKQQIWELFHSHSISTVASSVDDDDRFNEQFLESKRWAVATSVSRPPPLQLNNPPTVSPVGKKSGGANITRKLFPANWYKGKKPRQKHHIINIPAGVSKFSLDELEIVTDNFSNRNILSKDQYGISSYKGRLANGILVAVKRYKHDLQHLKTEVETMSIVNVHPNLLPLIGVCVTQQENLLVYPYMANGSVASCLSDAIRGTIGGNIAPEYLSKGTLPEKSDVYGYGMFLLELITGQRAFDLARLANDEDVMLLDWVKPYLKEKQWERIVDPDFGGNNYYIEEEVEQLIQIALLCTHDNPEICRK</sequence>
<dbReference type="Gene3D" id="3.30.200.20">
    <property type="entry name" value="Phosphorylase Kinase, domain 1"/>
    <property type="match status" value="1"/>
</dbReference>
<dbReference type="PROSITE" id="PS50011">
    <property type="entry name" value="PROTEIN_KINASE_DOM"/>
    <property type="match status" value="1"/>
</dbReference>
<evidence type="ECO:0000256" key="7">
    <source>
        <dbReference type="ARBA" id="ARBA00022840"/>
    </source>
</evidence>
<keyword evidence="12" id="KW-1185">Reference proteome</keyword>
<protein>
    <recommendedName>
        <fullName evidence="2">non-specific serine/threonine protein kinase</fullName>
        <ecNumber evidence="2">2.7.11.1</ecNumber>
    </recommendedName>
</protein>
<comment type="catalytic activity">
    <reaction evidence="9">
        <text>L-seryl-[protein] + ATP = O-phospho-L-seryl-[protein] + ADP + H(+)</text>
        <dbReference type="Rhea" id="RHEA:17989"/>
        <dbReference type="Rhea" id="RHEA-COMP:9863"/>
        <dbReference type="Rhea" id="RHEA-COMP:11604"/>
        <dbReference type="ChEBI" id="CHEBI:15378"/>
        <dbReference type="ChEBI" id="CHEBI:29999"/>
        <dbReference type="ChEBI" id="CHEBI:30616"/>
        <dbReference type="ChEBI" id="CHEBI:83421"/>
        <dbReference type="ChEBI" id="CHEBI:456216"/>
        <dbReference type="EC" id="2.7.11.1"/>
    </reaction>
</comment>
<dbReference type="GO" id="GO:0005886">
    <property type="term" value="C:plasma membrane"/>
    <property type="evidence" value="ECO:0000318"/>
    <property type="project" value="GO_Central"/>
</dbReference>
<dbReference type="Gene3D" id="1.10.510.10">
    <property type="entry name" value="Transferase(Phosphotransferase) domain 1"/>
    <property type="match status" value="1"/>
</dbReference>
<dbReference type="GO" id="GO:0007165">
    <property type="term" value="P:signal transduction"/>
    <property type="evidence" value="ECO:0000318"/>
    <property type="project" value="GO_Central"/>
</dbReference>
<dbReference type="InterPro" id="IPR000719">
    <property type="entry name" value="Prot_kinase_dom"/>
</dbReference>
<accession>A0A022RZW2</accession>
<evidence type="ECO:0000256" key="8">
    <source>
        <dbReference type="ARBA" id="ARBA00047899"/>
    </source>
</evidence>
<dbReference type="PANTHER" id="PTHR48006">
    <property type="entry name" value="LEUCINE-RICH REPEAT-CONTAINING PROTEIN DDB_G0281931-RELATED"/>
    <property type="match status" value="1"/>
</dbReference>
<dbReference type="Proteomes" id="UP000030748">
    <property type="component" value="Unassembled WGS sequence"/>
</dbReference>
<evidence type="ECO:0000256" key="1">
    <source>
        <dbReference type="ARBA" id="ARBA00004479"/>
    </source>
</evidence>
<dbReference type="GO" id="GO:0005524">
    <property type="term" value="F:ATP binding"/>
    <property type="evidence" value="ECO:0007669"/>
    <property type="project" value="UniProtKB-KW"/>
</dbReference>
<reference evidence="11 12" key="1">
    <citation type="journal article" date="2013" name="Proc. Natl. Acad. Sci. U.S.A.">
        <title>Fine-scale variation in meiotic recombination in Mimulus inferred from population shotgun sequencing.</title>
        <authorList>
            <person name="Hellsten U."/>
            <person name="Wright K.M."/>
            <person name="Jenkins J."/>
            <person name="Shu S."/>
            <person name="Yuan Y."/>
            <person name="Wessler S.R."/>
            <person name="Schmutz J."/>
            <person name="Willis J.H."/>
            <person name="Rokhsar D.S."/>
        </authorList>
    </citation>
    <scope>NUCLEOTIDE SEQUENCE [LARGE SCALE GENOMIC DNA]</scope>
    <source>
        <strain evidence="12">cv. DUN x IM62</strain>
    </source>
</reference>